<evidence type="ECO:0000256" key="3">
    <source>
        <dbReference type="ARBA" id="ARBA00022692"/>
    </source>
</evidence>
<dbReference type="PANTHER" id="PTHR13636">
    <property type="entry name" value="TRANSMEMBRANE PROTEIN 258"/>
    <property type="match status" value="1"/>
</dbReference>
<evidence type="ECO:0000256" key="4">
    <source>
        <dbReference type="ARBA" id="ARBA00022989"/>
    </source>
</evidence>
<dbReference type="AlphaFoldDB" id="A0A7M7JHB3"/>
<comment type="function">
    <text evidence="6">Subunit of the oligosaccharyl transferase (OST) complex that catalyzes the initial transfer of a defined glycan (Glc(3)Man(9)GlcNAc(2) in eukaryotes) from the lipid carrier dolichol-pyrophosphate to an asparagine residue within an Asn-X-Ser/Thr consensus motif in nascent polypeptide chains, the first step in protein N-glycosylation. N-glycosylation occurs cotranslationally and the complex associates with the Sec61 complex at the channel-forming translocon complex that mediates protein translocation across the endoplasmic reticulum (ER). All subunits are required for a maximal enzyme activity.</text>
</comment>
<name>A0A7M7JHB3_VARDE</name>
<comment type="subunit">
    <text evidence="6">Component of the oligosaccharyltransferase (OST) complex.</text>
</comment>
<sequence length="86" mass="9360">MGADKFFYAKPLVPYTPPITQESYGLLSLTLTPMGLFFVLWFFAVQAGSTKTGLRQFVKEILMSISASLFLGAGSIFGLLALGIYV</sequence>
<dbReference type="Proteomes" id="UP000594260">
    <property type="component" value="Unplaced"/>
</dbReference>
<keyword evidence="5 6" id="KW-0472">Membrane</keyword>
<evidence type="ECO:0000256" key="5">
    <source>
        <dbReference type="ARBA" id="ARBA00023136"/>
    </source>
</evidence>
<protein>
    <recommendedName>
        <fullName evidence="6">Dolichyl-diphosphooligosaccharide-protein glycosyltransferase subunit TMEM258</fullName>
    </recommendedName>
    <alternativeName>
        <fullName evidence="6">Transmembrane protein 258</fullName>
    </alternativeName>
</protein>
<feature type="transmembrane region" description="Helical" evidence="6">
    <location>
        <begin position="24"/>
        <end position="44"/>
    </location>
</feature>
<keyword evidence="8" id="KW-1185">Reference proteome</keyword>
<dbReference type="OMA" id="LWFFAVQ"/>
<dbReference type="InterPro" id="IPR007915">
    <property type="entry name" value="TMEM258/Ost5"/>
</dbReference>
<accession>A0A7M7JHB3</accession>
<evidence type="ECO:0000313" key="7">
    <source>
        <dbReference type="EnsemblMetazoa" id="XP_022651750"/>
    </source>
</evidence>
<proteinExistence type="inferred from homology"/>
<dbReference type="GO" id="GO:0006487">
    <property type="term" value="P:protein N-linked glycosylation"/>
    <property type="evidence" value="ECO:0007669"/>
    <property type="project" value="UniProtKB-UniRule"/>
</dbReference>
<dbReference type="GeneID" id="111246436"/>
<dbReference type="OrthoDB" id="18408at2759"/>
<evidence type="ECO:0000256" key="1">
    <source>
        <dbReference type="ARBA" id="ARBA00004141"/>
    </source>
</evidence>
<evidence type="ECO:0000313" key="8">
    <source>
        <dbReference type="Proteomes" id="UP000594260"/>
    </source>
</evidence>
<reference evidence="7" key="1">
    <citation type="submission" date="2021-01" db="UniProtKB">
        <authorList>
            <consortium name="EnsemblMetazoa"/>
        </authorList>
    </citation>
    <scope>IDENTIFICATION</scope>
</reference>
<comment type="similarity">
    <text evidence="2 6">Belongs to the OST5 family.</text>
</comment>
<dbReference type="Pfam" id="PF05251">
    <property type="entry name" value="Ost5"/>
    <property type="match status" value="1"/>
</dbReference>
<keyword evidence="4 6" id="KW-1133">Transmembrane helix</keyword>
<keyword evidence="3 6" id="KW-0812">Transmembrane</keyword>
<dbReference type="GO" id="GO:0008250">
    <property type="term" value="C:oligosaccharyltransferase complex"/>
    <property type="evidence" value="ECO:0007669"/>
    <property type="project" value="UniProtKB-UniRule"/>
</dbReference>
<dbReference type="KEGG" id="vde:111246436"/>
<dbReference type="RefSeq" id="XP_022651750.1">
    <property type="nucleotide sequence ID" value="XM_022796015.1"/>
</dbReference>
<dbReference type="InParanoid" id="A0A7M7JHB3"/>
<evidence type="ECO:0000256" key="2">
    <source>
        <dbReference type="ARBA" id="ARBA00009825"/>
    </source>
</evidence>
<dbReference type="EnsemblMetazoa" id="XM_022796015">
    <property type="protein sequence ID" value="XP_022651750"/>
    <property type="gene ID" value="LOC111246436"/>
</dbReference>
<organism evidence="7 8">
    <name type="scientific">Varroa destructor</name>
    <name type="common">Honeybee mite</name>
    <dbReference type="NCBI Taxonomy" id="109461"/>
    <lineage>
        <taxon>Eukaryota</taxon>
        <taxon>Metazoa</taxon>
        <taxon>Ecdysozoa</taxon>
        <taxon>Arthropoda</taxon>
        <taxon>Chelicerata</taxon>
        <taxon>Arachnida</taxon>
        <taxon>Acari</taxon>
        <taxon>Parasitiformes</taxon>
        <taxon>Mesostigmata</taxon>
        <taxon>Gamasina</taxon>
        <taxon>Dermanyssoidea</taxon>
        <taxon>Varroidae</taxon>
        <taxon>Varroa</taxon>
    </lineage>
</organism>
<comment type="subcellular location">
    <subcellularLocation>
        <location evidence="1 6">Membrane</location>
        <topology evidence="1 6">Multi-pass membrane protein</topology>
    </subcellularLocation>
</comment>
<feature type="transmembrane region" description="Helical" evidence="6">
    <location>
        <begin position="65"/>
        <end position="85"/>
    </location>
</feature>
<evidence type="ECO:0000256" key="6">
    <source>
        <dbReference type="RuleBase" id="RU367008"/>
    </source>
</evidence>